<dbReference type="EMBL" id="JAFBDT010000022">
    <property type="protein sequence ID" value="MBM7562584.1"/>
    <property type="molecule type" value="Genomic_DNA"/>
</dbReference>
<name>A0ABS2MT38_9FIRM</name>
<sequence>MSMTLKPYFMRLNDLYDEIETGTCMGCTNCCSESVNMSYLEFQNVYLNCFKDGIHADPERLKRILTYYLFEWVKPMKCPMLDLDGRCAIYAYRPLPCRLYGNLKSEAYGQNMQGIRRQNLKIAKDMALQYGLLMPIDMVKREIPFCETYESKAQLSYDAVLAYYDRLINLDGELVFKGIMKPTQFNKNLVGWFMDACFDEISDTPISRETLYALRFDILKALQLRRHLD</sequence>
<dbReference type="Proteomes" id="UP000767854">
    <property type="component" value="Unassembled WGS sequence"/>
</dbReference>
<organism evidence="1 2">
    <name type="scientific">Fusibacter tunisiensis</name>
    <dbReference type="NCBI Taxonomy" id="1008308"/>
    <lineage>
        <taxon>Bacteria</taxon>
        <taxon>Bacillati</taxon>
        <taxon>Bacillota</taxon>
        <taxon>Clostridia</taxon>
        <taxon>Eubacteriales</taxon>
        <taxon>Eubacteriales Family XII. Incertae Sedis</taxon>
        <taxon>Fusibacter</taxon>
    </lineage>
</organism>
<accession>A0ABS2MT38</accession>
<dbReference type="InterPro" id="IPR005358">
    <property type="entry name" value="Puta_zinc/iron-chelating_dom"/>
</dbReference>
<reference evidence="1 2" key="1">
    <citation type="submission" date="2021-01" db="EMBL/GenBank/DDBJ databases">
        <title>Genomic Encyclopedia of Type Strains, Phase IV (KMG-IV): sequencing the most valuable type-strain genomes for metagenomic binning, comparative biology and taxonomic classification.</title>
        <authorList>
            <person name="Goeker M."/>
        </authorList>
    </citation>
    <scope>NUCLEOTIDE SEQUENCE [LARGE SCALE GENOMIC DNA]</scope>
    <source>
        <strain evidence="1 2">DSM 24436</strain>
    </source>
</reference>
<evidence type="ECO:0000313" key="1">
    <source>
        <dbReference type="EMBL" id="MBM7562584.1"/>
    </source>
</evidence>
<protein>
    <submittedName>
        <fullName evidence="1">Fe-S-cluster containining protein</fullName>
    </submittedName>
</protein>
<proteinExistence type="predicted"/>
<dbReference type="Pfam" id="PF03692">
    <property type="entry name" value="CxxCxxCC"/>
    <property type="match status" value="1"/>
</dbReference>
<evidence type="ECO:0000313" key="2">
    <source>
        <dbReference type="Proteomes" id="UP000767854"/>
    </source>
</evidence>
<comment type="caution">
    <text evidence="1">The sequence shown here is derived from an EMBL/GenBank/DDBJ whole genome shotgun (WGS) entry which is preliminary data.</text>
</comment>
<keyword evidence="2" id="KW-1185">Reference proteome</keyword>
<gene>
    <name evidence="1" type="ORF">JOC49_002145</name>
</gene>
<dbReference type="RefSeq" id="WP_204665012.1">
    <property type="nucleotide sequence ID" value="NZ_JAFBDT010000022.1"/>
</dbReference>